<gene>
    <name evidence="2" type="ORF">HB662_02525</name>
</gene>
<dbReference type="EMBL" id="JAAVTX010000001">
    <property type="protein sequence ID" value="NKE43635.1"/>
    <property type="molecule type" value="Genomic_DNA"/>
</dbReference>
<protein>
    <submittedName>
        <fullName evidence="2">FkbM family methyltransferase</fullName>
    </submittedName>
</protein>
<organism evidence="2 3">
    <name type="scientific">Falsiroseomonas frigidaquae</name>
    <dbReference type="NCBI Taxonomy" id="487318"/>
    <lineage>
        <taxon>Bacteria</taxon>
        <taxon>Pseudomonadati</taxon>
        <taxon>Pseudomonadota</taxon>
        <taxon>Alphaproteobacteria</taxon>
        <taxon>Acetobacterales</taxon>
        <taxon>Roseomonadaceae</taxon>
        <taxon>Falsiroseomonas</taxon>
    </lineage>
</organism>
<dbReference type="Pfam" id="PF05050">
    <property type="entry name" value="Methyltransf_21"/>
    <property type="match status" value="1"/>
</dbReference>
<dbReference type="Proteomes" id="UP000765160">
    <property type="component" value="Unassembled WGS sequence"/>
</dbReference>
<dbReference type="InterPro" id="IPR052514">
    <property type="entry name" value="SAM-dependent_MTase"/>
</dbReference>
<evidence type="ECO:0000313" key="2">
    <source>
        <dbReference type="EMBL" id="NKE43635.1"/>
    </source>
</evidence>
<dbReference type="GO" id="GO:0008168">
    <property type="term" value="F:methyltransferase activity"/>
    <property type="evidence" value="ECO:0007669"/>
    <property type="project" value="UniProtKB-KW"/>
</dbReference>
<sequence>MVRLLNRPAAAGLARALYDLALRCNGIAIGFPGRHGLTAAEEAFLKRHAAGLQDGVLLDVGANAGHYARHLRRLAPRARILAFEPHPRSYAALTAALGDSVETLQMALAETGGSVTLHDFAAEDGSTQASLSAEAVAFYSERMVSHTVESARLDDVLDRHGIDRVALLKVDTEGYDLAVLRGAARAIAERRIDMIQFEFIPANIATRVTMRDFYAALPGYAIHRMCLNGALLPLGPYDVKRCEIYVTQNLVALPA</sequence>
<feature type="domain" description="Methyltransferase FkbM" evidence="1">
    <location>
        <begin position="59"/>
        <end position="200"/>
    </location>
</feature>
<dbReference type="GO" id="GO:0032259">
    <property type="term" value="P:methylation"/>
    <property type="evidence" value="ECO:0007669"/>
    <property type="project" value="UniProtKB-KW"/>
</dbReference>
<dbReference type="Gene3D" id="3.40.50.150">
    <property type="entry name" value="Vaccinia Virus protein VP39"/>
    <property type="match status" value="1"/>
</dbReference>
<dbReference type="InterPro" id="IPR029063">
    <property type="entry name" value="SAM-dependent_MTases_sf"/>
</dbReference>
<proteinExistence type="predicted"/>
<evidence type="ECO:0000313" key="3">
    <source>
        <dbReference type="Proteomes" id="UP000765160"/>
    </source>
</evidence>
<name>A0ABX1ESZ3_9PROT</name>
<reference evidence="2 3" key="1">
    <citation type="submission" date="2020-03" db="EMBL/GenBank/DDBJ databases">
        <title>Roseomonas selenitidurans sp. nov. isolated from soil.</title>
        <authorList>
            <person name="Liu H."/>
        </authorList>
    </citation>
    <scope>NUCLEOTIDE SEQUENCE [LARGE SCALE GENOMIC DNA]</scope>
    <source>
        <strain evidence="2 3">JCM 15073</strain>
    </source>
</reference>
<keyword evidence="3" id="KW-1185">Reference proteome</keyword>
<dbReference type="PANTHER" id="PTHR34203:SF15">
    <property type="entry name" value="SLL1173 PROTEIN"/>
    <property type="match status" value="1"/>
</dbReference>
<dbReference type="PANTHER" id="PTHR34203">
    <property type="entry name" value="METHYLTRANSFERASE, FKBM FAMILY PROTEIN"/>
    <property type="match status" value="1"/>
</dbReference>
<keyword evidence="2" id="KW-0489">Methyltransferase</keyword>
<evidence type="ECO:0000259" key="1">
    <source>
        <dbReference type="Pfam" id="PF05050"/>
    </source>
</evidence>
<dbReference type="NCBIfam" id="TIGR01444">
    <property type="entry name" value="fkbM_fam"/>
    <property type="match status" value="1"/>
</dbReference>
<dbReference type="RefSeq" id="WP_168046793.1">
    <property type="nucleotide sequence ID" value="NZ_JAATJR010000001.1"/>
</dbReference>
<accession>A0ABX1ESZ3</accession>
<comment type="caution">
    <text evidence="2">The sequence shown here is derived from an EMBL/GenBank/DDBJ whole genome shotgun (WGS) entry which is preliminary data.</text>
</comment>
<dbReference type="SUPFAM" id="SSF53335">
    <property type="entry name" value="S-adenosyl-L-methionine-dependent methyltransferases"/>
    <property type="match status" value="1"/>
</dbReference>
<keyword evidence="2" id="KW-0808">Transferase</keyword>
<dbReference type="InterPro" id="IPR006342">
    <property type="entry name" value="FkbM_mtfrase"/>
</dbReference>